<dbReference type="CDD" id="cd00158">
    <property type="entry name" value="RHOD"/>
    <property type="match status" value="1"/>
</dbReference>
<dbReference type="Pfam" id="PF00581">
    <property type="entry name" value="Rhodanese"/>
    <property type="match status" value="1"/>
</dbReference>
<evidence type="ECO:0000313" key="2">
    <source>
        <dbReference type="EMBL" id="KHE91626.1"/>
    </source>
</evidence>
<accession>A0A0B0EHW1</accession>
<dbReference type="eggNOG" id="COG0607">
    <property type="taxonomic scope" value="Bacteria"/>
</dbReference>
<dbReference type="InterPro" id="IPR050229">
    <property type="entry name" value="GlpE_sulfurtransferase"/>
</dbReference>
<feature type="domain" description="Rhodanese" evidence="1">
    <location>
        <begin position="43"/>
        <end position="133"/>
    </location>
</feature>
<protein>
    <recommendedName>
        <fullName evidence="1">Rhodanese domain-containing protein</fullName>
    </recommendedName>
</protein>
<dbReference type="EMBL" id="JRYO01000188">
    <property type="protein sequence ID" value="KHE91626.1"/>
    <property type="molecule type" value="Genomic_DNA"/>
</dbReference>
<dbReference type="Gene3D" id="3.40.250.10">
    <property type="entry name" value="Rhodanese-like domain"/>
    <property type="match status" value="1"/>
</dbReference>
<comment type="caution">
    <text evidence="2">The sequence shown here is derived from an EMBL/GenBank/DDBJ whole genome shotgun (WGS) entry which is preliminary data.</text>
</comment>
<name>A0A0B0EHW1_9BACT</name>
<proteinExistence type="predicted"/>
<dbReference type="PANTHER" id="PTHR43031">
    <property type="entry name" value="FAD-DEPENDENT OXIDOREDUCTASE"/>
    <property type="match status" value="1"/>
</dbReference>
<dbReference type="InterPro" id="IPR001763">
    <property type="entry name" value="Rhodanese-like_dom"/>
</dbReference>
<reference evidence="2 3" key="1">
    <citation type="submission" date="2014-10" db="EMBL/GenBank/DDBJ databases">
        <title>Draft genome of anammox bacterium scalindua brodae, obtained using differential coverage binning of sequence data from two enrichment reactors.</title>
        <authorList>
            <person name="Speth D.R."/>
            <person name="Russ L."/>
            <person name="Kartal B."/>
            <person name="Op den Camp H.J."/>
            <person name="Dutilh B.E."/>
            <person name="Jetten M.S."/>
        </authorList>
    </citation>
    <scope>NUCLEOTIDE SEQUENCE [LARGE SCALE GENOMIC DNA]</scope>
    <source>
        <strain evidence="2">RU1</strain>
    </source>
</reference>
<dbReference type="PANTHER" id="PTHR43031:SF16">
    <property type="entry name" value="OXIDOREDUCTASE"/>
    <property type="match status" value="1"/>
</dbReference>
<gene>
    <name evidence="2" type="ORF">SCABRO_02621</name>
</gene>
<dbReference type="Proteomes" id="UP000030652">
    <property type="component" value="Unassembled WGS sequence"/>
</dbReference>
<evidence type="ECO:0000313" key="3">
    <source>
        <dbReference type="Proteomes" id="UP000030652"/>
    </source>
</evidence>
<organism evidence="2 3">
    <name type="scientific">Candidatus Scalindua brodae</name>
    <dbReference type="NCBI Taxonomy" id="237368"/>
    <lineage>
        <taxon>Bacteria</taxon>
        <taxon>Pseudomonadati</taxon>
        <taxon>Planctomycetota</taxon>
        <taxon>Candidatus Brocadiia</taxon>
        <taxon>Candidatus Brocadiales</taxon>
        <taxon>Candidatus Scalinduaceae</taxon>
        <taxon>Candidatus Scalindua</taxon>
    </lineage>
</organism>
<dbReference type="PROSITE" id="PS50206">
    <property type="entry name" value="RHODANESE_3"/>
    <property type="match status" value="1"/>
</dbReference>
<dbReference type="InterPro" id="IPR036873">
    <property type="entry name" value="Rhodanese-like_dom_sf"/>
</dbReference>
<dbReference type="SUPFAM" id="SSF52821">
    <property type="entry name" value="Rhodanese/Cell cycle control phosphatase"/>
    <property type="match status" value="1"/>
</dbReference>
<dbReference type="SMART" id="SM00450">
    <property type="entry name" value="RHOD"/>
    <property type="match status" value="1"/>
</dbReference>
<evidence type="ECO:0000259" key="1">
    <source>
        <dbReference type="PROSITE" id="PS50206"/>
    </source>
</evidence>
<sequence>MTGCSHSQEALTWPKVIRDIRNKYPDVKQLQTDELHSWLSNSEIGSIVLIDARAKEEFRISHISGARNIPYNSKDIITYLINVKHDNPIVVYCSVGYRSSILARKLETLGFKKVYNLEGSIFKWANEGRSLVQGQTTVHKVHPYNTRWGSLLEKQYH</sequence>
<dbReference type="AlphaFoldDB" id="A0A0B0EHW1"/>